<proteinExistence type="predicted"/>
<evidence type="ECO:0000259" key="1">
    <source>
        <dbReference type="Pfam" id="PF03713"/>
    </source>
</evidence>
<dbReference type="EMBL" id="BOMQ01000019">
    <property type="protein sequence ID" value="GIE48055.1"/>
    <property type="molecule type" value="Genomic_DNA"/>
</dbReference>
<organism evidence="2 3">
    <name type="scientific">Actinoplanes nipponensis</name>
    <dbReference type="NCBI Taxonomy" id="135950"/>
    <lineage>
        <taxon>Bacteria</taxon>
        <taxon>Bacillati</taxon>
        <taxon>Actinomycetota</taxon>
        <taxon>Actinomycetes</taxon>
        <taxon>Micromonosporales</taxon>
        <taxon>Micromonosporaceae</taxon>
        <taxon>Actinoplanes</taxon>
    </lineage>
</organism>
<feature type="domain" description="DUF305" evidence="1">
    <location>
        <begin position="66"/>
        <end position="184"/>
    </location>
</feature>
<accession>A0A919JEV1</accession>
<dbReference type="Proteomes" id="UP000647172">
    <property type="component" value="Unassembled WGS sequence"/>
</dbReference>
<dbReference type="Gene3D" id="1.20.1260.10">
    <property type="match status" value="1"/>
</dbReference>
<sequence length="195" mass="20106">MELPVSVGMRAVTGGCLLTLLLGAAACDPGPVATAPAAVASSPVPGRSGFFGGTDLAWVEITIAMDEQLLPLLALAPGRGADAGLRALAADVRAGHEQELTVLRALHDQAGLPAENPHEGMPMPGMVTPEQVTEAAAARGPAFDELLARHLRAHLEQGVRLAGSEQRAGVEPQTRTLAAQAVANRIRFLEKLPPG</sequence>
<keyword evidence="3" id="KW-1185">Reference proteome</keyword>
<evidence type="ECO:0000313" key="3">
    <source>
        <dbReference type="Proteomes" id="UP000647172"/>
    </source>
</evidence>
<evidence type="ECO:0000313" key="2">
    <source>
        <dbReference type="EMBL" id="GIE48055.1"/>
    </source>
</evidence>
<dbReference type="AlphaFoldDB" id="A0A919JEV1"/>
<reference evidence="2" key="1">
    <citation type="submission" date="2021-01" db="EMBL/GenBank/DDBJ databases">
        <title>Whole genome shotgun sequence of Actinoplanes nipponensis NBRC 14063.</title>
        <authorList>
            <person name="Komaki H."/>
            <person name="Tamura T."/>
        </authorList>
    </citation>
    <scope>NUCLEOTIDE SEQUENCE</scope>
    <source>
        <strain evidence="2">NBRC 14063</strain>
    </source>
</reference>
<name>A0A919JEV1_9ACTN</name>
<comment type="caution">
    <text evidence="2">The sequence shown here is derived from an EMBL/GenBank/DDBJ whole genome shotgun (WGS) entry which is preliminary data.</text>
</comment>
<dbReference type="InterPro" id="IPR005183">
    <property type="entry name" value="DUF305_CopM-like"/>
</dbReference>
<protein>
    <submittedName>
        <fullName evidence="2">DUF305 domain-containing protein</fullName>
    </submittedName>
</protein>
<gene>
    <name evidence="2" type="ORF">Ani05nite_15890</name>
</gene>
<dbReference type="Pfam" id="PF03713">
    <property type="entry name" value="DUF305"/>
    <property type="match status" value="1"/>
</dbReference>
<dbReference type="InterPro" id="IPR012347">
    <property type="entry name" value="Ferritin-like"/>
</dbReference>